<feature type="region of interest" description="Disordered" evidence="1">
    <location>
        <begin position="1"/>
        <end position="23"/>
    </location>
</feature>
<reference evidence="2 3" key="1">
    <citation type="submission" date="2019-03" db="EMBL/GenBank/DDBJ databases">
        <title>First draft genome of Liparis tanakae, snailfish: a comprehensive survey of snailfish specific genes.</title>
        <authorList>
            <person name="Kim W."/>
            <person name="Song I."/>
            <person name="Jeong J.-H."/>
            <person name="Kim D."/>
            <person name="Kim S."/>
            <person name="Ryu S."/>
            <person name="Song J.Y."/>
            <person name="Lee S.K."/>
        </authorList>
    </citation>
    <scope>NUCLEOTIDE SEQUENCE [LARGE SCALE GENOMIC DNA]</scope>
    <source>
        <tissue evidence="2">Muscle</tissue>
    </source>
</reference>
<proteinExistence type="predicted"/>
<protein>
    <submittedName>
        <fullName evidence="2">Uncharacterized protein</fullName>
    </submittedName>
</protein>
<keyword evidence="3" id="KW-1185">Reference proteome</keyword>
<comment type="caution">
    <text evidence="2">The sequence shown here is derived from an EMBL/GenBank/DDBJ whole genome shotgun (WGS) entry which is preliminary data.</text>
</comment>
<organism evidence="2 3">
    <name type="scientific">Liparis tanakae</name>
    <name type="common">Tanaka's snailfish</name>
    <dbReference type="NCBI Taxonomy" id="230148"/>
    <lineage>
        <taxon>Eukaryota</taxon>
        <taxon>Metazoa</taxon>
        <taxon>Chordata</taxon>
        <taxon>Craniata</taxon>
        <taxon>Vertebrata</taxon>
        <taxon>Euteleostomi</taxon>
        <taxon>Actinopterygii</taxon>
        <taxon>Neopterygii</taxon>
        <taxon>Teleostei</taxon>
        <taxon>Neoteleostei</taxon>
        <taxon>Acanthomorphata</taxon>
        <taxon>Eupercaria</taxon>
        <taxon>Perciformes</taxon>
        <taxon>Cottioidei</taxon>
        <taxon>Cottales</taxon>
        <taxon>Liparidae</taxon>
        <taxon>Liparis</taxon>
    </lineage>
</organism>
<evidence type="ECO:0000313" key="3">
    <source>
        <dbReference type="Proteomes" id="UP000314294"/>
    </source>
</evidence>
<name>A0A4Z2FXY9_9TELE</name>
<dbReference type="Proteomes" id="UP000314294">
    <property type="component" value="Unassembled WGS sequence"/>
</dbReference>
<evidence type="ECO:0000313" key="2">
    <source>
        <dbReference type="EMBL" id="TNN45404.1"/>
    </source>
</evidence>
<sequence>MKEQPTAGNPDVREEKPIGPHAALHGSGMWSLYAAKSTNQGSVLEHLDQIAVKSPKGLLSPTRSMGATSYRPESYRGCFDQSCPHMETDGGVETLQAVP</sequence>
<gene>
    <name evidence="2" type="ORF">EYF80_044391</name>
</gene>
<evidence type="ECO:0000256" key="1">
    <source>
        <dbReference type="SAM" id="MobiDB-lite"/>
    </source>
</evidence>
<accession>A0A4Z2FXY9</accession>
<dbReference type="AlphaFoldDB" id="A0A4Z2FXY9"/>
<dbReference type="EMBL" id="SRLO01000848">
    <property type="protein sequence ID" value="TNN45404.1"/>
    <property type="molecule type" value="Genomic_DNA"/>
</dbReference>